<feature type="compositionally biased region" description="Low complexity" evidence="1">
    <location>
        <begin position="583"/>
        <end position="597"/>
    </location>
</feature>
<keyword evidence="2" id="KW-0472">Membrane</keyword>
<dbReference type="InterPro" id="IPR000008">
    <property type="entry name" value="C2_dom"/>
</dbReference>
<dbReference type="SMART" id="SM00239">
    <property type="entry name" value="C2"/>
    <property type="match status" value="1"/>
</dbReference>
<keyword evidence="2" id="KW-0812">Transmembrane</keyword>
<organism evidence="4 5">
    <name type="scientific">Macrostomum lignano</name>
    <dbReference type="NCBI Taxonomy" id="282301"/>
    <lineage>
        <taxon>Eukaryota</taxon>
        <taxon>Metazoa</taxon>
        <taxon>Spiralia</taxon>
        <taxon>Lophotrochozoa</taxon>
        <taxon>Platyhelminthes</taxon>
        <taxon>Rhabditophora</taxon>
        <taxon>Macrostomorpha</taxon>
        <taxon>Macrostomida</taxon>
        <taxon>Macrostomidae</taxon>
        <taxon>Macrostomum</taxon>
    </lineage>
</organism>
<evidence type="ECO:0000256" key="1">
    <source>
        <dbReference type="SAM" id="MobiDB-lite"/>
    </source>
</evidence>
<reference evidence="5" key="1">
    <citation type="submission" date="2016-11" db="UniProtKB">
        <authorList>
            <consortium name="WormBaseParasite"/>
        </authorList>
    </citation>
    <scope>IDENTIFICATION</scope>
</reference>
<feature type="region of interest" description="Disordered" evidence="1">
    <location>
        <begin position="402"/>
        <end position="433"/>
    </location>
</feature>
<dbReference type="PANTHER" id="PTHR21119:SF5">
    <property type="entry name" value="C2 DOMAIN-CONTAINING PROTEIN"/>
    <property type="match status" value="1"/>
</dbReference>
<evidence type="ECO:0000256" key="2">
    <source>
        <dbReference type="SAM" id="Phobius"/>
    </source>
</evidence>
<keyword evidence="2" id="KW-1133">Transmembrane helix</keyword>
<feature type="region of interest" description="Disordered" evidence="1">
    <location>
        <begin position="568"/>
        <end position="599"/>
    </location>
</feature>
<evidence type="ECO:0000313" key="4">
    <source>
        <dbReference type="Proteomes" id="UP000095280"/>
    </source>
</evidence>
<proteinExistence type="predicted"/>
<feature type="transmembrane region" description="Helical" evidence="2">
    <location>
        <begin position="178"/>
        <end position="198"/>
    </location>
</feature>
<dbReference type="WBParaSite" id="maker-uti_cns_0011481-snap-gene-0.5-mRNA-1">
    <property type="protein sequence ID" value="maker-uti_cns_0011481-snap-gene-0.5-mRNA-1"/>
    <property type="gene ID" value="maker-uti_cns_0011481-snap-gene-0.5"/>
</dbReference>
<feature type="transmembrane region" description="Helical" evidence="2">
    <location>
        <begin position="34"/>
        <end position="57"/>
    </location>
</feature>
<dbReference type="Proteomes" id="UP000095280">
    <property type="component" value="Unplaced"/>
</dbReference>
<dbReference type="Pfam" id="PF00168">
    <property type="entry name" value="C2"/>
    <property type="match status" value="1"/>
</dbReference>
<dbReference type="InterPro" id="IPR039934">
    <property type="entry name" value="C2CD2/C2CD2L"/>
</dbReference>
<name>A0A1I8ICW3_9PLAT</name>
<dbReference type="SUPFAM" id="SSF49562">
    <property type="entry name" value="C2 domain (Calcium/lipid-binding domain, CaLB)"/>
    <property type="match status" value="1"/>
</dbReference>
<keyword evidence="4" id="KW-1185">Reference proteome</keyword>
<evidence type="ECO:0000259" key="3">
    <source>
        <dbReference type="PROSITE" id="PS50004"/>
    </source>
</evidence>
<dbReference type="InterPro" id="IPR035892">
    <property type="entry name" value="C2_domain_sf"/>
</dbReference>
<dbReference type="PANTHER" id="PTHR21119">
    <property type="entry name" value="C2 DOMAIN-CONTAINING PROTEIN"/>
    <property type="match status" value="1"/>
</dbReference>
<feature type="domain" description="C2" evidence="3">
    <location>
        <begin position="433"/>
        <end position="563"/>
    </location>
</feature>
<accession>A0A1I8ICW3</accession>
<dbReference type="AlphaFoldDB" id="A0A1I8ICW3"/>
<protein>
    <submittedName>
        <fullName evidence="5">C2 domain-containing protein</fullName>
    </submittedName>
</protein>
<evidence type="ECO:0000313" key="5">
    <source>
        <dbReference type="WBParaSite" id="maker-uti_cns_0011481-snap-gene-0.5-mRNA-1"/>
    </source>
</evidence>
<dbReference type="PROSITE" id="PS50004">
    <property type="entry name" value="C2"/>
    <property type="match status" value="1"/>
</dbReference>
<sequence length="682" mass="75183">MMAFLASTLWEFIAASSPVQTFSLFITRLDVLDIIFIGFCLFGFAASVLAHVTYQLIYPKGTESRELWSPLAQHPGFLAPDLHHRPEICSWLNILIGWLSNCSQRSFVQHGNCSRLYSGFLLNCLKAFNEAASGTAVYVQDISLGTSLPTVKSVTSRICPGPGKELVCIKLTIFKYRLYIGIRTIVSTCFSLPFQLLYARVYVPDVRLKVRVAHWLTDYSVQLTNCSAEAELELRLAQGPPTASARLIGRPFVSEARVYRIDNSGVSQSEASARSDWLAGRVIALLGSTVVNFPLGCNGLLRAAPVLSRSEDKACQTDEVSAVLSKQNFHDSTCFNFQTLFQQVIVAEYQDADCGCSLLKKKQLEANRSVLPTLADKVTMATSHEIASRILNQNENSLSSANQSCSPVLTNRNSPSISSNQNGAKTSFSCNQNPAKLSTTNEINVSKRSKSRLLVKGIRASGIESVASSSLDAASRSAVVRLELDEPRQVRQTKPAYGVTNPYWDEHFVLELNPNSTQLTVSLQRHQRQSQLASACLSLASVPPGGARVLLPLPQSGSVTMELLALPSLPDEDKPPEDSTVASKEFSSSDESSSPLSQQVAEFMRPLPETPQRPKRLSDRLSCADADCQGERRQISDYSYAKRFRDKVTMEFQMSYKRRNASRSRSIADKISRALQVHRSAQ</sequence>
<dbReference type="Gene3D" id="2.60.40.150">
    <property type="entry name" value="C2 domain"/>
    <property type="match status" value="1"/>
</dbReference>